<keyword evidence="3" id="KW-0804">Transcription</keyword>
<dbReference type="InterPro" id="IPR000524">
    <property type="entry name" value="Tscrpt_reg_HTH_GntR"/>
</dbReference>
<dbReference type="SUPFAM" id="SSF48008">
    <property type="entry name" value="GntR ligand-binding domain-like"/>
    <property type="match status" value="1"/>
</dbReference>
<evidence type="ECO:0000256" key="2">
    <source>
        <dbReference type="ARBA" id="ARBA00023125"/>
    </source>
</evidence>
<dbReference type="SUPFAM" id="SSF46785">
    <property type="entry name" value="Winged helix' DNA-binding domain"/>
    <property type="match status" value="1"/>
</dbReference>
<evidence type="ECO:0000313" key="5">
    <source>
        <dbReference type="EMBL" id="GAA0528510.1"/>
    </source>
</evidence>
<dbReference type="EMBL" id="BAAAHC010000013">
    <property type="protein sequence ID" value="GAA0528510.1"/>
    <property type="molecule type" value="Genomic_DNA"/>
</dbReference>
<dbReference type="PANTHER" id="PTHR43537">
    <property type="entry name" value="TRANSCRIPTIONAL REGULATOR, GNTR FAMILY"/>
    <property type="match status" value="1"/>
</dbReference>
<dbReference type="Pfam" id="PF00392">
    <property type="entry name" value="GntR"/>
    <property type="match status" value="1"/>
</dbReference>
<feature type="domain" description="HTH gntR-type" evidence="4">
    <location>
        <begin position="1"/>
        <end position="68"/>
    </location>
</feature>
<evidence type="ECO:0000256" key="1">
    <source>
        <dbReference type="ARBA" id="ARBA00023015"/>
    </source>
</evidence>
<keyword evidence="2" id="KW-0238">DNA-binding</keyword>
<organism evidence="6 7">
    <name type="scientific">Saccharopolyspora thermophila</name>
    <dbReference type="NCBI Taxonomy" id="89367"/>
    <lineage>
        <taxon>Bacteria</taxon>
        <taxon>Bacillati</taxon>
        <taxon>Actinomycetota</taxon>
        <taxon>Actinomycetes</taxon>
        <taxon>Pseudonocardiales</taxon>
        <taxon>Pseudonocardiaceae</taxon>
        <taxon>Saccharopolyspora</taxon>
    </lineage>
</organism>
<comment type="caution">
    <text evidence="6">The sequence shown here is derived from an EMBL/GenBank/DDBJ whole genome shotgun (WGS) entry which is preliminary data.</text>
</comment>
<reference evidence="6" key="3">
    <citation type="submission" date="2020-09" db="EMBL/GenBank/DDBJ databases">
        <authorList>
            <person name="Sun Q."/>
            <person name="Zhou Y."/>
        </authorList>
    </citation>
    <scope>NUCLEOTIDE SEQUENCE</scope>
    <source>
        <strain evidence="6">CGMCC 4.7206</strain>
    </source>
</reference>
<dbReference type="SMART" id="SM00895">
    <property type="entry name" value="FCD"/>
    <property type="match status" value="1"/>
</dbReference>
<dbReference type="AlphaFoldDB" id="A0A917NE55"/>
<reference evidence="6 7" key="1">
    <citation type="journal article" date="2014" name="Int. J. Syst. Evol. Microbiol.">
        <title>Complete genome sequence of Corynebacterium casei LMG S-19264T (=DSM 44701T), isolated from a smear-ripened cheese.</title>
        <authorList>
            <consortium name="US DOE Joint Genome Institute (JGI-PGF)"/>
            <person name="Walter F."/>
            <person name="Albersmeier A."/>
            <person name="Kalinowski J."/>
            <person name="Ruckert C."/>
        </authorList>
    </citation>
    <scope>NUCLEOTIDE SEQUENCE [LARGE SCALE GENOMIC DNA]</scope>
    <source>
        <strain evidence="6 7">CGMCC 4.7206</strain>
    </source>
</reference>
<gene>
    <name evidence="5" type="ORF">GCM10009545_33580</name>
    <name evidence="6" type="ORF">GCM10011581_31360</name>
</gene>
<sequence length="211" mass="23293">MRKVDRAYEQLRDDLIALRIEPGEPLDEKRLSASLGVGLTPVRDAIKRLTLERLVVTYPRRGTFAAEISVSDELWLTEIREDLEGLAAALAAVRATAAEREELSRLADLVDSHPSAGHGSTSYIEVDAAIHRAIYAAAHNPFLETSLNQYANLAMRIWHYGLRRVAQQPAAGCDQAEVVEAIVRGDADAARESARAHLRDFSNSVRALLTR</sequence>
<dbReference type="EMBL" id="BMMT01000010">
    <property type="protein sequence ID" value="GGI91931.1"/>
    <property type="molecule type" value="Genomic_DNA"/>
</dbReference>
<dbReference type="PROSITE" id="PS50949">
    <property type="entry name" value="HTH_GNTR"/>
    <property type="match status" value="1"/>
</dbReference>
<keyword evidence="8" id="KW-1185">Reference proteome</keyword>
<dbReference type="Gene3D" id="1.10.10.10">
    <property type="entry name" value="Winged helix-like DNA-binding domain superfamily/Winged helix DNA-binding domain"/>
    <property type="match status" value="1"/>
</dbReference>
<dbReference type="RefSeq" id="WP_229680192.1">
    <property type="nucleotide sequence ID" value="NZ_BAAAHC010000013.1"/>
</dbReference>
<dbReference type="InterPro" id="IPR008920">
    <property type="entry name" value="TF_FadR/GntR_C"/>
</dbReference>
<dbReference type="GO" id="GO:0003677">
    <property type="term" value="F:DNA binding"/>
    <property type="evidence" value="ECO:0007669"/>
    <property type="project" value="UniProtKB-KW"/>
</dbReference>
<dbReference type="GO" id="GO:0003700">
    <property type="term" value="F:DNA-binding transcription factor activity"/>
    <property type="evidence" value="ECO:0007669"/>
    <property type="project" value="InterPro"/>
</dbReference>
<dbReference type="InterPro" id="IPR036390">
    <property type="entry name" value="WH_DNA-bd_sf"/>
</dbReference>
<dbReference type="InterPro" id="IPR011711">
    <property type="entry name" value="GntR_C"/>
</dbReference>
<reference evidence="5 8" key="2">
    <citation type="journal article" date="2019" name="Int. J. Syst. Evol. Microbiol.">
        <title>The Global Catalogue of Microorganisms (GCM) 10K type strain sequencing project: providing services to taxonomists for standard genome sequencing and annotation.</title>
        <authorList>
            <consortium name="The Broad Institute Genomics Platform"/>
            <consortium name="The Broad Institute Genome Sequencing Center for Infectious Disease"/>
            <person name="Wu L."/>
            <person name="Ma J."/>
        </authorList>
    </citation>
    <scope>NUCLEOTIDE SEQUENCE [LARGE SCALE GENOMIC DNA]</scope>
    <source>
        <strain evidence="5 8">JCM 10664</strain>
    </source>
</reference>
<dbReference type="PANTHER" id="PTHR43537:SF24">
    <property type="entry name" value="GLUCONATE OPERON TRANSCRIPTIONAL REPRESSOR"/>
    <property type="match status" value="1"/>
</dbReference>
<evidence type="ECO:0000313" key="7">
    <source>
        <dbReference type="Proteomes" id="UP000597989"/>
    </source>
</evidence>
<reference evidence="5" key="4">
    <citation type="submission" date="2023-12" db="EMBL/GenBank/DDBJ databases">
        <authorList>
            <person name="Sun Q."/>
            <person name="Inoue M."/>
        </authorList>
    </citation>
    <scope>NUCLEOTIDE SEQUENCE</scope>
    <source>
        <strain evidence="5">JCM 10664</strain>
    </source>
</reference>
<dbReference type="InterPro" id="IPR036388">
    <property type="entry name" value="WH-like_DNA-bd_sf"/>
</dbReference>
<dbReference type="Proteomes" id="UP000597989">
    <property type="component" value="Unassembled WGS sequence"/>
</dbReference>
<dbReference type="Proteomes" id="UP001500220">
    <property type="component" value="Unassembled WGS sequence"/>
</dbReference>
<evidence type="ECO:0000259" key="4">
    <source>
        <dbReference type="PROSITE" id="PS50949"/>
    </source>
</evidence>
<evidence type="ECO:0000256" key="3">
    <source>
        <dbReference type="ARBA" id="ARBA00023163"/>
    </source>
</evidence>
<name>A0A917NE55_9PSEU</name>
<dbReference type="SMART" id="SM00345">
    <property type="entry name" value="HTH_GNTR"/>
    <property type="match status" value="1"/>
</dbReference>
<evidence type="ECO:0000313" key="8">
    <source>
        <dbReference type="Proteomes" id="UP001500220"/>
    </source>
</evidence>
<evidence type="ECO:0000313" key="6">
    <source>
        <dbReference type="EMBL" id="GGI91931.1"/>
    </source>
</evidence>
<keyword evidence="1" id="KW-0805">Transcription regulation</keyword>
<accession>A0A917NE55</accession>
<dbReference type="Gene3D" id="1.20.120.530">
    <property type="entry name" value="GntR ligand-binding domain-like"/>
    <property type="match status" value="1"/>
</dbReference>
<proteinExistence type="predicted"/>
<protein>
    <submittedName>
        <fullName evidence="6">GntR family transcriptional regulator</fullName>
    </submittedName>
</protein>
<dbReference type="Pfam" id="PF07729">
    <property type="entry name" value="FCD"/>
    <property type="match status" value="1"/>
</dbReference>